<sequence length="447" mass="46703">MRRQCLRAADLQCAAARDRAVALHAGAQRATAVHAARRQLQIAHRRQRAAAAIQAAQTHRDVLLRVDYARVSQALRADVQRLAGLQLAAAVVDGIAGLHIQRAIQRLNIARLVQQVAAVQCLRRARHQRALRVVQQAGEGAAERAARRHFAVAIVEAGRAQLHVAIGNQLARGAVIQRALHADQRSAALRRLQQTGGVVQLPGLQIQVAVVAQRAAVVIQHSANADLHGVVATLHDLAVGVVQAVGVDGDLVRAGLAARNIDLATVQIQGMGRQDAAALAIQRLCAYIQRAVAAVFDAAVLVGQRGGLHGQIGAVAADAALRVVDMACGGQRHVAAAGLQQLATDVGEVMRADIQQWRVDGGGVGAQQTAAAGLQLVGGGQRGPGGDQIAVLRLQIQRLRAGLAVAQVQRATAQGDGCAGQILPLRGQRAAGGYREDAITGQRAIAV</sequence>
<comment type="caution">
    <text evidence="1">The sequence shown here is derived from an EMBL/GenBank/DDBJ whole genome shotgun (WGS) entry which is preliminary data.</text>
</comment>
<reference evidence="1 2" key="1">
    <citation type="submission" date="2015-07" db="EMBL/GenBank/DDBJ databases">
        <title>Draft genome sequence of the Amantichitinum ursilacus IGB-41, a new chitin-degrading bacterium.</title>
        <authorList>
            <person name="Kirstahler P."/>
            <person name="Guenther M."/>
            <person name="Grumaz C."/>
            <person name="Rupp S."/>
            <person name="Zibek S."/>
            <person name="Sohn K."/>
        </authorList>
    </citation>
    <scope>NUCLEOTIDE SEQUENCE [LARGE SCALE GENOMIC DNA]</scope>
    <source>
        <strain evidence="1 2">IGB-41</strain>
    </source>
</reference>
<evidence type="ECO:0000313" key="1">
    <source>
        <dbReference type="EMBL" id="KPC51270.1"/>
    </source>
</evidence>
<dbReference type="AlphaFoldDB" id="A0A0N0XH95"/>
<dbReference type="STRING" id="857265.WG78_15675"/>
<keyword evidence="2" id="KW-1185">Reference proteome</keyword>
<accession>A0A0N0XH95</accession>
<gene>
    <name evidence="1" type="ORF">WG78_15675</name>
</gene>
<proteinExistence type="predicted"/>
<name>A0A0N0XH95_9NEIS</name>
<dbReference type="EMBL" id="LAQT01000019">
    <property type="protein sequence ID" value="KPC51270.1"/>
    <property type="molecule type" value="Genomic_DNA"/>
</dbReference>
<dbReference type="Proteomes" id="UP000037939">
    <property type="component" value="Unassembled WGS sequence"/>
</dbReference>
<evidence type="ECO:0000313" key="2">
    <source>
        <dbReference type="Proteomes" id="UP000037939"/>
    </source>
</evidence>
<protein>
    <submittedName>
        <fullName evidence="1">Uncharacterized protein</fullName>
    </submittedName>
</protein>
<organism evidence="1 2">
    <name type="scientific">Amantichitinum ursilacus</name>
    <dbReference type="NCBI Taxonomy" id="857265"/>
    <lineage>
        <taxon>Bacteria</taxon>
        <taxon>Pseudomonadati</taxon>
        <taxon>Pseudomonadota</taxon>
        <taxon>Betaproteobacteria</taxon>
        <taxon>Neisseriales</taxon>
        <taxon>Chitinibacteraceae</taxon>
        <taxon>Amantichitinum</taxon>
    </lineage>
</organism>